<proteinExistence type="predicted"/>
<name>A0AAD4MLQ0_9BILA</name>
<sequence>MTQPPYIKTCCCYGDGCNGNQDVSKYKVVQEENMPVQGLRCYQGQSSMDQPVNSTGGAQLRPCLRAANAICGKELHFKEGLIARVCTVGNCTDQQGQPSFEPVCKNLSTYPYVKQCCCHGDGCNI</sequence>
<protein>
    <submittedName>
        <fullName evidence="1">Uncharacterized protein</fullName>
    </submittedName>
</protein>
<evidence type="ECO:0000313" key="1">
    <source>
        <dbReference type="EMBL" id="KAI1698429.1"/>
    </source>
</evidence>
<gene>
    <name evidence="1" type="ORF">DdX_17923</name>
</gene>
<evidence type="ECO:0000313" key="2">
    <source>
        <dbReference type="Proteomes" id="UP001201812"/>
    </source>
</evidence>
<dbReference type="EMBL" id="JAKKPZ010000219">
    <property type="protein sequence ID" value="KAI1698429.1"/>
    <property type="molecule type" value="Genomic_DNA"/>
</dbReference>
<dbReference type="AlphaFoldDB" id="A0AAD4MLQ0"/>
<keyword evidence="2" id="KW-1185">Reference proteome</keyword>
<reference evidence="1" key="1">
    <citation type="submission" date="2022-01" db="EMBL/GenBank/DDBJ databases">
        <title>Genome Sequence Resource for Two Populations of Ditylenchus destructor, the Migratory Endoparasitic Phytonematode.</title>
        <authorList>
            <person name="Zhang H."/>
            <person name="Lin R."/>
            <person name="Xie B."/>
        </authorList>
    </citation>
    <scope>NUCLEOTIDE SEQUENCE</scope>
    <source>
        <strain evidence="1">BazhouSP</strain>
    </source>
</reference>
<dbReference type="Proteomes" id="UP001201812">
    <property type="component" value="Unassembled WGS sequence"/>
</dbReference>
<accession>A0AAD4MLQ0</accession>
<organism evidence="1 2">
    <name type="scientific">Ditylenchus destructor</name>
    <dbReference type="NCBI Taxonomy" id="166010"/>
    <lineage>
        <taxon>Eukaryota</taxon>
        <taxon>Metazoa</taxon>
        <taxon>Ecdysozoa</taxon>
        <taxon>Nematoda</taxon>
        <taxon>Chromadorea</taxon>
        <taxon>Rhabditida</taxon>
        <taxon>Tylenchina</taxon>
        <taxon>Tylenchomorpha</taxon>
        <taxon>Sphaerularioidea</taxon>
        <taxon>Anguinidae</taxon>
        <taxon>Anguininae</taxon>
        <taxon>Ditylenchus</taxon>
    </lineage>
</organism>
<comment type="caution">
    <text evidence="1">The sequence shown here is derived from an EMBL/GenBank/DDBJ whole genome shotgun (WGS) entry which is preliminary data.</text>
</comment>